<dbReference type="InterPro" id="IPR036890">
    <property type="entry name" value="HATPase_C_sf"/>
</dbReference>
<evidence type="ECO:0000256" key="1">
    <source>
        <dbReference type="ARBA" id="ARBA00000085"/>
    </source>
</evidence>
<feature type="domain" description="Histidine kinase" evidence="10">
    <location>
        <begin position="310"/>
        <end position="397"/>
    </location>
</feature>
<keyword evidence="8" id="KW-0902">Two-component regulatory system</keyword>
<organism evidence="11 12">
    <name type="scientific">Aliterella atlantica CENA595</name>
    <dbReference type="NCBI Taxonomy" id="1618023"/>
    <lineage>
        <taxon>Bacteria</taxon>
        <taxon>Bacillati</taxon>
        <taxon>Cyanobacteriota</taxon>
        <taxon>Cyanophyceae</taxon>
        <taxon>Chroococcidiopsidales</taxon>
        <taxon>Aliterellaceae</taxon>
        <taxon>Aliterella</taxon>
    </lineage>
</organism>
<feature type="transmembrane region" description="Helical" evidence="9">
    <location>
        <begin position="43"/>
        <end position="61"/>
    </location>
</feature>
<dbReference type="InterPro" id="IPR050482">
    <property type="entry name" value="Sensor_HK_TwoCompSys"/>
</dbReference>
<feature type="transmembrane region" description="Helical" evidence="9">
    <location>
        <begin position="144"/>
        <end position="166"/>
    </location>
</feature>
<dbReference type="EMBL" id="JYON01000027">
    <property type="protein sequence ID" value="KJH70121.1"/>
    <property type="molecule type" value="Genomic_DNA"/>
</dbReference>
<keyword evidence="3" id="KW-0597">Phosphoprotein</keyword>
<sequence length="400" mass="44734">MSSIQFSSHPFRFLLYLEWIILFLAAIAEALPAPYQRVPSFPLLTIFSITAFGVMGLKLPVGNQKYKVLYIALQFFLIFLTALARSRTMRIFPFLYLILVIRSCLLFKFPGRLVVTTLCFGLFLLSLILRFNRFSASPAIAERLRFVLVGYGLLFGLSLVFVLLLMNAAIAERQSREQRDVALLQLRQYALRIEDQATLQERNRIAREIHDSLGHSLTALNLQLETALKLGQSQQDLAQSFIIQAKQLASQALREVRQSVSTMRSDALLGQSLPDAIATLTTQFQGATGVLPICTINLSRPLPNEINTAVYRILQESLTNVSKYGSATEVKIELTAKTNELYLAIQDNGRGFNLNQNTTGFGLHSMRDRTTALGGTFNIDSYPQSGCLVTVKIPLPILHL</sequence>
<feature type="transmembrane region" description="Helical" evidence="9">
    <location>
        <begin position="13"/>
        <end position="31"/>
    </location>
</feature>
<dbReference type="Pfam" id="PF02518">
    <property type="entry name" value="HATPase_c"/>
    <property type="match status" value="1"/>
</dbReference>
<dbReference type="GO" id="GO:0046983">
    <property type="term" value="F:protein dimerization activity"/>
    <property type="evidence" value="ECO:0007669"/>
    <property type="project" value="InterPro"/>
</dbReference>
<dbReference type="RefSeq" id="WP_045056436.1">
    <property type="nucleotide sequence ID" value="NZ_CAWMDP010000023.1"/>
</dbReference>
<feature type="transmembrane region" description="Helical" evidence="9">
    <location>
        <begin position="115"/>
        <end position="132"/>
    </location>
</feature>
<keyword evidence="6" id="KW-0418">Kinase</keyword>
<dbReference type="InterPro" id="IPR011712">
    <property type="entry name" value="Sig_transdc_His_kin_sub3_dim/P"/>
</dbReference>
<dbReference type="PANTHER" id="PTHR24421">
    <property type="entry name" value="NITRATE/NITRITE SENSOR PROTEIN NARX-RELATED"/>
    <property type="match status" value="1"/>
</dbReference>
<keyword evidence="9" id="KW-0472">Membrane</keyword>
<accession>A0A0D8ZSB8</accession>
<feature type="transmembrane region" description="Helical" evidence="9">
    <location>
        <begin position="67"/>
        <end position="84"/>
    </location>
</feature>
<evidence type="ECO:0000256" key="6">
    <source>
        <dbReference type="ARBA" id="ARBA00022777"/>
    </source>
</evidence>
<dbReference type="Pfam" id="PF07730">
    <property type="entry name" value="HisKA_3"/>
    <property type="match status" value="1"/>
</dbReference>
<keyword evidence="5" id="KW-0547">Nucleotide-binding</keyword>
<evidence type="ECO:0000256" key="9">
    <source>
        <dbReference type="SAM" id="Phobius"/>
    </source>
</evidence>
<name>A0A0D8ZSB8_9CYAN</name>
<evidence type="ECO:0000256" key="8">
    <source>
        <dbReference type="ARBA" id="ARBA00023012"/>
    </source>
</evidence>
<dbReference type="AlphaFoldDB" id="A0A0D8ZSB8"/>
<dbReference type="SUPFAM" id="SSF55874">
    <property type="entry name" value="ATPase domain of HSP90 chaperone/DNA topoisomerase II/histidine kinase"/>
    <property type="match status" value="1"/>
</dbReference>
<dbReference type="GO" id="GO:0016020">
    <property type="term" value="C:membrane"/>
    <property type="evidence" value="ECO:0007669"/>
    <property type="project" value="InterPro"/>
</dbReference>
<keyword evidence="9" id="KW-0812">Transmembrane</keyword>
<dbReference type="Proteomes" id="UP000032452">
    <property type="component" value="Unassembled WGS sequence"/>
</dbReference>
<dbReference type="CDD" id="cd16917">
    <property type="entry name" value="HATPase_UhpB-NarQ-NarX-like"/>
    <property type="match status" value="1"/>
</dbReference>
<evidence type="ECO:0000256" key="7">
    <source>
        <dbReference type="ARBA" id="ARBA00022840"/>
    </source>
</evidence>
<evidence type="ECO:0000313" key="12">
    <source>
        <dbReference type="Proteomes" id="UP000032452"/>
    </source>
</evidence>
<evidence type="ECO:0000256" key="5">
    <source>
        <dbReference type="ARBA" id="ARBA00022741"/>
    </source>
</evidence>
<evidence type="ECO:0000313" key="11">
    <source>
        <dbReference type="EMBL" id="KJH70121.1"/>
    </source>
</evidence>
<protein>
    <recommendedName>
        <fullName evidence="2">histidine kinase</fullName>
        <ecNumber evidence="2">2.7.13.3</ecNumber>
    </recommendedName>
</protein>
<dbReference type="Gene3D" id="1.20.5.1930">
    <property type="match status" value="1"/>
</dbReference>
<keyword evidence="12" id="KW-1185">Reference proteome</keyword>
<comment type="caution">
    <text evidence="11">The sequence shown here is derived from an EMBL/GenBank/DDBJ whole genome shotgun (WGS) entry which is preliminary data.</text>
</comment>
<evidence type="ECO:0000256" key="3">
    <source>
        <dbReference type="ARBA" id="ARBA00022553"/>
    </source>
</evidence>
<gene>
    <name evidence="11" type="ORF">UH38_19840</name>
</gene>
<reference evidence="11 12" key="1">
    <citation type="submission" date="2015-02" db="EMBL/GenBank/DDBJ databases">
        <title>Draft genome of a novel marine cyanobacterium (Chroococcales) isolated from South Atlantic Ocean.</title>
        <authorList>
            <person name="Rigonato J."/>
            <person name="Alvarenga D.O."/>
            <person name="Branco L.H."/>
            <person name="Varani A.M."/>
            <person name="Brandini F.P."/>
            <person name="Fiore M.F."/>
        </authorList>
    </citation>
    <scope>NUCLEOTIDE SEQUENCE [LARGE SCALE GENOMIC DNA]</scope>
    <source>
        <strain evidence="11 12">CENA595</strain>
    </source>
</reference>
<dbReference type="STRING" id="1618023.UH38_19840"/>
<proteinExistence type="predicted"/>
<dbReference type="Gene3D" id="3.30.565.10">
    <property type="entry name" value="Histidine kinase-like ATPase, C-terminal domain"/>
    <property type="match status" value="1"/>
</dbReference>
<dbReference type="SMART" id="SM00387">
    <property type="entry name" value="HATPase_c"/>
    <property type="match status" value="1"/>
</dbReference>
<evidence type="ECO:0000259" key="10">
    <source>
        <dbReference type="PROSITE" id="PS50109"/>
    </source>
</evidence>
<keyword evidence="4" id="KW-0808">Transferase</keyword>
<dbReference type="InterPro" id="IPR003594">
    <property type="entry name" value="HATPase_dom"/>
</dbReference>
<evidence type="ECO:0000256" key="2">
    <source>
        <dbReference type="ARBA" id="ARBA00012438"/>
    </source>
</evidence>
<comment type="catalytic activity">
    <reaction evidence="1">
        <text>ATP + protein L-histidine = ADP + protein N-phospho-L-histidine.</text>
        <dbReference type="EC" id="2.7.13.3"/>
    </reaction>
</comment>
<dbReference type="PROSITE" id="PS50109">
    <property type="entry name" value="HIS_KIN"/>
    <property type="match status" value="1"/>
</dbReference>
<dbReference type="PATRIC" id="fig|1618023.3.peg.2002"/>
<evidence type="ECO:0000256" key="4">
    <source>
        <dbReference type="ARBA" id="ARBA00022679"/>
    </source>
</evidence>
<dbReference type="PANTHER" id="PTHR24421:SF10">
    <property type="entry name" value="NITRATE_NITRITE SENSOR PROTEIN NARQ"/>
    <property type="match status" value="1"/>
</dbReference>
<keyword evidence="7" id="KW-0067">ATP-binding</keyword>
<dbReference type="GO" id="GO:0005524">
    <property type="term" value="F:ATP binding"/>
    <property type="evidence" value="ECO:0007669"/>
    <property type="project" value="UniProtKB-KW"/>
</dbReference>
<keyword evidence="9" id="KW-1133">Transmembrane helix</keyword>
<dbReference type="GO" id="GO:0000155">
    <property type="term" value="F:phosphorelay sensor kinase activity"/>
    <property type="evidence" value="ECO:0007669"/>
    <property type="project" value="InterPro"/>
</dbReference>
<dbReference type="EC" id="2.7.13.3" evidence="2"/>
<dbReference type="InterPro" id="IPR005467">
    <property type="entry name" value="His_kinase_dom"/>
</dbReference>